<name>A0A815BIU9_9BILA</name>
<dbReference type="InterPro" id="IPR004942">
    <property type="entry name" value="Roadblock/LAMTOR2_dom"/>
</dbReference>
<dbReference type="SUPFAM" id="SSF103196">
    <property type="entry name" value="Roadblock/LC7 domain"/>
    <property type="match status" value="2"/>
</dbReference>
<sequence length="186" mass="19591">MLKPKALSEVLAQVTNGGIQSTVLLTRDGALLAYSGFEAKDAKIIAAMASSIFAAHQRVRQTPGAALPQNVVGSGDLNMILLDAEVRFEAKDAKIIAAMASSIFAAHQRVRQTPGAALPQNVVGSGDLNMILLDAEEGKMAIAAVATQLVCMVSKTNVQLGMLKAKMDALSSYLQEPLRQVSQSNN</sequence>
<evidence type="ECO:0000313" key="4">
    <source>
        <dbReference type="Proteomes" id="UP000663891"/>
    </source>
</evidence>
<dbReference type="OrthoDB" id="271745at2759"/>
<organism evidence="3 4">
    <name type="scientific">Adineta steineri</name>
    <dbReference type="NCBI Taxonomy" id="433720"/>
    <lineage>
        <taxon>Eukaryota</taxon>
        <taxon>Metazoa</taxon>
        <taxon>Spiralia</taxon>
        <taxon>Gnathifera</taxon>
        <taxon>Rotifera</taxon>
        <taxon>Eurotatoria</taxon>
        <taxon>Bdelloidea</taxon>
        <taxon>Adinetida</taxon>
        <taxon>Adinetidae</taxon>
        <taxon>Adineta</taxon>
    </lineage>
</organism>
<dbReference type="Gene3D" id="3.30.450.30">
    <property type="entry name" value="Dynein light chain 2a, cytoplasmic"/>
    <property type="match status" value="2"/>
</dbReference>
<evidence type="ECO:0000256" key="1">
    <source>
        <dbReference type="ARBA" id="ARBA00007191"/>
    </source>
</evidence>
<dbReference type="PANTHER" id="PTHR13323">
    <property type="entry name" value="LATE ENDOSOMAL/LYSOSOMAL MP1 INTERACTING PROTEIN"/>
    <property type="match status" value="1"/>
</dbReference>
<dbReference type="GO" id="GO:0032008">
    <property type="term" value="P:positive regulation of TOR signaling"/>
    <property type="evidence" value="ECO:0007669"/>
    <property type="project" value="InterPro"/>
</dbReference>
<evidence type="ECO:0000313" key="3">
    <source>
        <dbReference type="EMBL" id="CAF1272141.1"/>
    </source>
</evidence>
<comment type="similarity">
    <text evidence="1">Belongs to the GAMAD family.</text>
</comment>
<proteinExistence type="inferred from homology"/>
<comment type="caution">
    <text evidence="3">The sequence shown here is derived from an EMBL/GenBank/DDBJ whole genome shotgun (WGS) entry which is preliminary data.</text>
</comment>
<dbReference type="AlphaFoldDB" id="A0A815BIU9"/>
<feature type="domain" description="Roadblock/LAMTOR2" evidence="2">
    <location>
        <begin position="15"/>
        <end position="61"/>
    </location>
</feature>
<protein>
    <recommendedName>
        <fullName evidence="2">Roadblock/LAMTOR2 domain-containing protein</fullName>
    </recommendedName>
</protein>
<evidence type="ECO:0000259" key="2">
    <source>
        <dbReference type="Pfam" id="PF03259"/>
    </source>
</evidence>
<reference evidence="3" key="1">
    <citation type="submission" date="2021-02" db="EMBL/GenBank/DDBJ databases">
        <authorList>
            <person name="Nowell W R."/>
        </authorList>
    </citation>
    <scope>NUCLEOTIDE SEQUENCE</scope>
</reference>
<accession>A0A815BIU9</accession>
<dbReference type="InterPro" id="IPR037587">
    <property type="entry name" value="LAMTOR2-like"/>
</dbReference>
<dbReference type="Pfam" id="PF03259">
    <property type="entry name" value="Robl_LC7"/>
    <property type="match status" value="1"/>
</dbReference>
<gene>
    <name evidence="3" type="ORF">VCS650_LOCUS29484</name>
</gene>
<dbReference type="GO" id="GO:0060090">
    <property type="term" value="F:molecular adaptor activity"/>
    <property type="evidence" value="ECO:0007669"/>
    <property type="project" value="InterPro"/>
</dbReference>
<dbReference type="EMBL" id="CAJNON010000457">
    <property type="protein sequence ID" value="CAF1272141.1"/>
    <property type="molecule type" value="Genomic_DNA"/>
</dbReference>
<dbReference type="GO" id="GO:0005085">
    <property type="term" value="F:guanyl-nucleotide exchange factor activity"/>
    <property type="evidence" value="ECO:0007669"/>
    <property type="project" value="InterPro"/>
</dbReference>
<dbReference type="Proteomes" id="UP000663891">
    <property type="component" value="Unassembled WGS sequence"/>
</dbReference>